<dbReference type="Proteomes" id="UP000306229">
    <property type="component" value="Chromosome"/>
</dbReference>
<dbReference type="PANTHER" id="PTHR10963">
    <property type="entry name" value="GLYCOSYL HYDROLASE-RELATED"/>
    <property type="match status" value="1"/>
</dbReference>
<dbReference type="SUPFAM" id="SSF49899">
    <property type="entry name" value="Concanavalin A-like lectins/glucanases"/>
    <property type="match status" value="1"/>
</dbReference>
<evidence type="ECO:0000313" key="5">
    <source>
        <dbReference type="Proteomes" id="UP000306229"/>
    </source>
</evidence>
<feature type="chain" id="PRO_5022975503" evidence="2">
    <location>
        <begin position="26"/>
        <end position="531"/>
    </location>
</feature>
<reference evidence="4 5" key="1">
    <citation type="submission" date="2019-05" db="EMBL/GenBank/DDBJ databases">
        <title>Algicella ahnfeltiae gen. nov., sp. nov., a novel marine bacterium of the family Flavobacteriaceae isolated from a red alga.</title>
        <authorList>
            <person name="Nedashkovskaya O.I."/>
            <person name="Kukhlevskiy A.D."/>
            <person name="Kim S.-G."/>
            <person name="Zhukova N.V."/>
            <person name="Mikhailov V.V."/>
        </authorList>
    </citation>
    <scope>NUCLEOTIDE SEQUENCE [LARGE SCALE GENOMIC DNA]</scope>
    <source>
        <strain evidence="4 5">10Alg115</strain>
    </source>
</reference>
<feature type="domain" description="GH16" evidence="3">
    <location>
        <begin position="283"/>
        <end position="531"/>
    </location>
</feature>
<evidence type="ECO:0000256" key="2">
    <source>
        <dbReference type="SAM" id="SignalP"/>
    </source>
</evidence>
<dbReference type="AlphaFoldDB" id="A0A5B7TK96"/>
<dbReference type="CDD" id="cd08023">
    <property type="entry name" value="GH16_laminarinase_like"/>
    <property type="match status" value="1"/>
</dbReference>
<evidence type="ECO:0000259" key="3">
    <source>
        <dbReference type="PROSITE" id="PS51762"/>
    </source>
</evidence>
<dbReference type="KEGG" id="fbe:FF125_00315"/>
<comment type="similarity">
    <text evidence="1">Belongs to the glycosyl hydrolase 16 family.</text>
</comment>
<keyword evidence="4" id="KW-0378">Hydrolase</keyword>
<dbReference type="Pfam" id="PF00722">
    <property type="entry name" value="Glyco_hydro_16"/>
    <property type="match status" value="1"/>
</dbReference>
<keyword evidence="2" id="KW-0732">Signal</keyword>
<dbReference type="RefSeq" id="WP_138947910.1">
    <property type="nucleotide sequence ID" value="NZ_CP040749.1"/>
</dbReference>
<evidence type="ECO:0000313" key="4">
    <source>
        <dbReference type="EMBL" id="QCX36949.1"/>
    </source>
</evidence>
<sequence length="531" mass="57175">MKTFKYFITGLLGLLLVTSCQDDTADVGDITAPSNVVITTEIVGTDANNPNGDGSGTVNFKVNADNALAYHFVYNGETTLAPQGEMTYDFAITGLQTYTVTVIAYGTGGNSTSKTVQLEVLALYEAPADLLDMLVGNTSKTWRIKSESAHFGLGPVGGGVFAEWFSAGAETKAGTGMYDDRYVFNADGTFTHITNGTVFGRENLINEIGGPGDGTADGADILNYSYGDYTEGWSLNAPGGIETLSLTGLGFMGYYTGGNHKYEIFARSASEMTLRTTDGNGEFDWWFVLTSDDGSEPTAFVSEFNNLSWSDEFDTDGAPDSAKWGYDIGAGGWGNNEVQTYTNESANAIVEGGFLKINAIKDGDMYTSARLKSQGLYDFTYGRVDVRAKLPASAGTWPAIWMLGANFETIGWPTSGEIDIMEQTGGDKNSILGTFHWLDSGTNTNASYGETATENTSTTDFHIYSLEWTTDKVIVLIDNVPYTTLANNADLPFNADFFLILNIAMGGTLGGDIDAAFTQDTMEIDYVRVYQ</sequence>
<dbReference type="InterPro" id="IPR050546">
    <property type="entry name" value="Glycosyl_Hydrlase_16"/>
</dbReference>
<dbReference type="InterPro" id="IPR000757">
    <property type="entry name" value="Beta-glucanase-like"/>
</dbReference>
<dbReference type="GO" id="GO:0005975">
    <property type="term" value="P:carbohydrate metabolic process"/>
    <property type="evidence" value="ECO:0007669"/>
    <property type="project" value="InterPro"/>
</dbReference>
<name>A0A5B7TK96_9FLAO</name>
<feature type="signal peptide" evidence="2">
    <location>
        <begin position="1"/>
        <end position="25"/>
    </location>
</feature>
<dbReference type="GO" id="GO:0004553">
    <property type="term" value="F:hydrolase activity, hydrolyzing O-glycosyl compounds"/>
    <property type="evidence" value="ECO:0007669"/>
    <property type="project" value="InterPro"/>
</dbReference>
<dbReference type="OrthoDB" id="9809583at2"/>
<dbReference type="PROSITE" id="PS51762">
    <property type="entry name" value="GH16_2"/>
    <property type="match status" value="1"/>
</dbReference>
<dbReference type="PANTHER" id="PTHR10963:SF55">
    <property type="entry name" value="GLYCOSIDE HYDROLASE FAMILY 16 PROTEIN"/>
    <property type="match status" value="1"/>
</dbReference>
<dbReference type="EMBL" id="CP040749">
    <property type="protein sequence ID" value="QCX36949.1"/>
    <property type="molecule type" value="Genomic_DNA"/>
</dbReference>
<dbReference type="PROSITE" id="PS51257">
    <property type="entry name" value="PROKAR_LIPOPROTEIN"/>
    <property type="match status" value="1"/>
</dbReference>
<dbReference type="InterPro" id="IPR013320">
    <property type="entry name" value="ConA-like_dom_sf"/>
</dbReference>
<gene>
    <name evidence="4" type="ORF">FF125_00315</name>
</gene>
<evidence type="ECO:0000256" key="1">
    <source>
        <dbReference type="ARBA" id="ARBA00006865"/>
    </source>
</evidence>
<dbReference type="Gene3D" id="2.60.120.200">
    <property type="match status" value="1"/>
</dbReference>
<keyword evidence="5" id="KW-1185">Reference proteome</keyword>
<accession>A0A5B7TK96</accession>
<proteinExistence type="inferred from homology"/>
<protein>
    <submittedName>
        <fullName evidence="4">Glycoside hydrolase family 16 protein</fullName>
    </submittedName>
</protein>
<organism evidence="4 5">
    <name type="scientific">Aureibaculum algae</name>
    <dbReference type="NCBI Taxonomy" id="2584122"/>
    <lineage>
        <taxon>Bacteria</taxon>
        <taxon>Pseudomonadati</taxon>
        <taxon>Bacteroidota</taxon>
        <taxon>Flavobacteriia</taxon>
        <taxon>Flavobacteriales</taxon>
        <taxon>Flavobacteriaceae</taxon>
        <taxon>Aureibaculum</taxon>
    </lineage>
</organism>